<evidence type="ECO:0000313" key="3">
    <source>
        <dbReference type="Proteomes" id="UP001597097"/>
    </source>
</evidence>
<organism evidence="2 3">
    <name type="scientific">Nonomuraea guangzhouensis</name>
    <dbReference type="NCBI Taxonomy" id="1291555"/>
    <lineage>
        <taxon>Bacteria</taxon>
        <taxon>Bacillati</taxon>
        <taxon>Actinomycetota</taxon>
        <taxon>Actinomycetes</taxon>
        <taxon>Streptosporangiales</taxon>
        <taxon>Streptosporangiaceae</taxon>
        <taxon>Nonomuraea</taxon>
    </lineage>
</organism>
<feature type="domain" description="Guanylate cyclase" evidence="1">
    <location>
        <begin position="344"/>
        <end position="376"/>
    </location>
</feature>
<keyword evidence="3" id="KW-1185">Reference proteome</keyword>
<dbReference type="RefSeq" id="WP_219531981.1">
    <property type="nucleotide sequence ID" value="NZ_JAHKRM010000012.1"/>
</dbReference>
<dbReference type="PROSITE" id="PS50125">
    <property type="entry name" value="GUANYLATE_CYCLASE_2"/>
    <property type="match status" value="1"/>
</dbReference>
<protein>
    <recommendedName>
        <fullName evidence="1">Guanylate cyclase domain-containing protein</fullName>
    </recommendedName>
</protein>
<gene>
    <name evidence="2" type="ORF">ACFSJ0_10950</name>
</gene>
<proteinExistence type="predicted"/>
<reference evidence="3" key="1">
    <citation type="journal article" date="2019" name="Int. J. Syst. Evol. Microbiol.">
        <title>The Global Catalogue of Microorganisms (GCM) 10K type strain sequencing project: providing services to taxonomists for standard genome sequencing and annotation.</title>
        <authorList>
            <consortium name="The Broad Institute Genomics Platform"/>
            <consortium name="The Broad Institute Genome Sequencing Center for Infectious Disease"/>
            <person name="Wu L."/>
            <person name="Ma J."/>
        </authorList>
    </citation>
    <scope>NUCLEOTIDE SEQUENCE [LARGE SCALE GENOMIC DNA]</scope>
    <source>
        <strain evidence="3">CGMCC 1.15399</strain>
    </source>
</reference>
<dbReference type="EMBL" id="JBHUCM010000011">
    <property type="protein sequence ID" value="MFD1537554.1"/>
    <property type="molecule type" value="Genomic_DNA"/>
</dbReference>
<comment type="caution">
    <text evidence="2">The sequence shown here is derived from an EMBL/GenBank/DDBJ whole genome shotgun (WGS) entry which is preliminary data.</text>
</comment>
<evidence type="ECO:0000259" key="1">
    <source>
        <dbReference type="PROSITE" id="PS50125"/>
    </source>
</evidence>
<name>A0ABW4G4M1_9ACTN</name>
<sequence length="417" mass="44740">MASEPPTGAYIPGRFDTAQGAAAGLPLALIEQWRNSGQTATDAWRLLSRHATRGYNVVSDSAGLTKLSQRLGLLEVLAVIDRPKRILYAGTKAIGGEAVGVWAADNAQMYHPDTTDARVLLSALLRVQDEIGRRCRARVGIGVHHGRFYDLSGGLYGAEADAIEDIAENHTEGGEIAVTAAVLDRLPHDHSFVIQRKDGPESPVGAVYQVLDGPRLDDVRPVEDQRYPIPYSAAFYADLLRLEHSPEDAELAERLTAEHLQHRTVVLVERSVAPAETPELGLLRGLSLSAVMKETGLRLMPERGAVEIKIAGPLAIYLFEDPGPAVRFAQGLRAGLAEHEIGCRIGVADGPVLAGQTPGGGWDIAGAPVNLASKMAQDLGTPGRVYLSEALREHVHLDGFAAVRRTVSGVQMAYFEG</sequence>
<accession>A0ABW4G4M1</accession>
<dbReference type="InterPro" id="IPR001054">
    <property type="entry name" value="A/G_cyclase"/>
</dbReference>
<dbReference type="Proteomes" id="UP001597097">
    <property type="component" value="Unassembled WGS sequence"/>
</dbReference>
<evidence type="ECO:0000313" key="2">
    <source>
        <dbReference type="EMBL" id="MFD1537554.1"/>
    </source>
</evidence>